<sequence length="120" mass="13571">MDEFERDNGGKPQFTGWPAPQVSPNGHGDPSLDTRTVTVDLDKAVFEALSRKARADGLRIADVIRTAVEREVGNKTHAITLIQRWNLQREDLDRAADSLDVDRMSDEEWARLGLKRSRED</sequence>
<accession>A0A4R5ELL3</accession>
<reference evidence="2 3" key="1">
    <citation type="submission" date="2019-03" db="EMBL/GenBank/DDBJ databases">
        <title>Draft genome sequences of novel Actinobacteria.</title>
        <authorList>
            <person name="Sahin N."/>
            <person name="Ay H."/>
            <person name="Saygin H."/>
        </authorList>
    </citation>
    <scope>NUCLEOTIDE SEQUENCE [LARGE SCALE GENOMIC DNA]</scope>
    <source>
        <strain evidence="2 3">6K102</strain>
    </source>
</reference>
<evidence type="ECO:0000256" key="1">
    <source>
        <dbReference type="SAM" id="MobiDB-lite"/>
    </source>
</evidence>
<comment type="caution">
    <text evidence="2">The sequence shown here is derived from an EMBL/GenBank/DDBJ whole genome shotgun (WGS) entry which is preliminary data.</text>
</comment>
<gene>
    <name evidence="2" type="ORF">E1295_36100</name>
</gene>
<proteinExistence type="predicted"/>
<feature type="region of interest" description="Disordered" evidence="1">
    <location>
        <begin position="1"/>
        <end position="34"/>
    </location>
</feature>
<protein>
    <submittedName>
        <fullName evidence="2">Uncharacterized protein</fullName>
    </submittedName>
</protein>
<dbReference type="AlphaFoldDB" id="A0A4R5ELL3"/>
<dbReference type="Proteomes" id="UP000295136">
    <property type="component" value="Unassembled WGS sequence"/>
</dbReference>
<evidence type="ECO:0000313" key="3">
    <source>
        <dbReference type="Proteomes" id="UP000295136"/>
    </source>
</evidence>
<organism evidence="2 3">
    <name type="scientific">Nonomuraea mesophila</name>
    <dbReference type="NCBI Taxonomy" id="2530382"/>
    <lineage>
        <taxon>Bacteria</taxon>
        <taxon>Bacillati</taxon>
        <taxon>Actinomycetota</taxon>
        <taxon>Actinomycetes</taxon>
        <taxon>Streptosporangiales</taxon>
        <taxon>Streptosporangiaceae</taxon>
        <taxon>Nonomuraea</taxon>
    </lineage>
</organism>
<evidence type="ECO:0000313" key="2">
    <source>
        <dbReference type="EMBL" id="TDE35357.1"/>
    </source>
</evidence>
<dbReference type="RefSeq" id="WP_132637743.1">
    <property type="nucleotide sequence ID" value="NZ_SMLD01000140.1"/>
</dbReference>
<name>A0A4R5ELL3_9ACTN</name>
<dbReference type="EMBL" id="SMLD01000140">
    <property type="protein sequence ID" value="TDE35357.1"/>
    <property type="molecule type" value="Genomic_DNA"/>
</dbReference>
<keyword evidence="3" id="KW-1185">Reference proteome</keyword>